<name>A0A5M4FH91_9ACTN</name>
<organism evidence="5 6">
    <name type="scientific">Aeromicrobium ginsengisoli</name>
    <dbReference type="NCBI Taxonomy" id="363867"/>
    <lineage>
        <taxon>Bacteria</taxon>
        <taxon>Bacillati</taxon>
        <taxon>Actinomycetota</taxon>
        <taxon>Actinomycetes</taxon>
        <taxon>Propionibacteriales</taxon>
        <taxon>Nocardioidaceae</taxon>
        <taxon>Aeromicrobium</taxon>
    </lineage>
</organism>
<evidence type="ECO:0000313" key="5">
    <source>
        <dbReference type="EMBL" id="KAA1398143.1"/>
    </source>
</evidence>
<gene>
    <name evidence="5" type="ORF">ESP70_012520</name>
</gene>
<keyword evidence="3" id="KW-0046">Antibiotic resistance</keyword>
<dbReference type="InterPro" id="IPR029068">
    <property type="entry name" value="Glyas_Bleomycin-R_OHBP_Dase"/>
</dbReference>
<evidence type="ECO:0000256" key="2">
    <source>
        <dbReference type="ARBA" id="ARBA00021572"/>
    </source>
</evidence>
<evidence type="ECO:0000256" key="1">
    <source>
        <dbReference type="ARBA" id="ARBA00011051"/>
    </source>
</evidence>
<dbReference type="PROSITE" id="PS51819">
    <property type="entry name" value="VOC"/>
    <property type="match status" value="1"/>
</dbReference>
<protein>
    <recommendedName>
        <fullName evidence="2">Bleomycin resistance protein</fullName>
    </recommendedName>
</protein>
<dbReference type="PRINTS" id="PR00311">
    <property type="entry name" value="BLEOMYCINRST"/>
</dbReference>
<dbReference type="GO" id="GO:0046677">
    <property type="term" value="P:response to antibiotic"/>
    <property type="evidence" value="ECO:0007669"/>
    <property type="project" value="UniProtKB-KW"/>
</dbReference>
<proteinExistence type="inferred from homology"/>
<sequence>MGFSRTVPALPVRDMPAAIAFYETRYGFDVIHADEGFARLERDDAQVHLWLAGDTGWRVRPDLAERPIVSGAEDFLAGTASCRIDVDSADEVFAEMQAAGVLHYTHGSGAKATTWGTREVDTLDLDGNLLTFVERLA</sequence>
<comment type="caution">
    <text evidence="5">The sequence shown here is derived from an EMBL/GenBank/DDBJ whole genome shotgun (WGS) entry which is preliminary data.</text>
</comment>
<dbReference type="Pfam" id="PF00903">
    <property type="entry name" value="Glyoxalase"/>
    <property type="match status" value="1"/>
</dbReference>
<dbReference type="AlphaFoldDB" id="A0A5M4FH91"/>
<evidence type="ECO:0000313" key="6">
    <source>
        <dbReference type="Proteomes" id="UP000380867"/>
    </source>
</evidence>
<dbReference type="Gene3D" id="3.10.180.10">
    <property type="entry name" value="2,3-Dihydroxybiphenyl 1,2-Dioxygenase, domain 1"/>
    <property type="match status" value="1"/>
</dbReference>
<dbReference type="InterPro" id="IPR037523">
    <property type="entry name" value="VOC_core"/>
</dbReference>
<dbReference type="SUPFAM" id="SSF54593">
    <property type="entry name" value="Glyoxalase/Bleomycin resistance protein/Dihydroxybiphenyl dioxygenase"/>
    <property type="match status" value="1"/>
</dbReference>
<dbReference type="OrthoDB" id="9791602at2"/>
<reference evidence="5" key="1">
    <citation type="submission" date="2019-09" db="EMBL/GenBank/DDBJ databases">
        <authorList>
            <person name="Li J."/>
        </authorList>
    </citation>
    <scope>NUCLEOTIDE SEQUENCE [LARGE SCALE GENOMIC DNA]</scope>
    <source>
        <strain evidence="5">JCM 14732</strain>
    </source>
</reference>
<dbReference type="InterPro" id="IPR004360">
    <property type="entry name" value="Glyas_Fos-R_dOase_dom"/>
</dbReference>
<evidence type="ECO:0000256" key="3">
    <source>
        <dbReference type="ARBA" id="ARBA00023251"/>
    </source>
</evidence>
<dbReference type="RefSeq" id="WP_149689573.1">
    <property type="nucleotide sequence ID" value="NZ_SDPQ02000002.1"/>
</dbReference>
<accession>A0A5M4FH91</accession>
<dbReference type="EMBL" id="SDPQ02000002">
    <property type="protein sequence ID" value="KAA1398143.1"/>
    <property type="molecule type" value="Genomic_DNA"/>
</dbReference>
<dbReference type="Proteomes" id="UP000380867">
    <property type="component" value="Unassembled WGS sequence"/>
</dbReference>
<keyword evidence="6" id="KW-1185">Reference proteome</keyword>
<comment type="similarity">
    <text evidence="1">Belongs to the bleomycin resistance protein family.</text>
</comment>
<dbReference type="InterPro" id="IPR000335">
    <property type="entry name" value="Bleomycin-R"/>
</dbReference>
<evidence type="ECO:0000259" key="4">
    <source>
        <dbReference type="PROSITE" id="PS51819"/>
    </source>
</evidence>
<feature type="domain" description="VOC" evidence="4">
    <location>
        <begin position="2"/>
        <end position="135"/>
    </location>
</feature>